<dbReference type="GO" id="GO:0005886">
    <property type="term" value="C:plasma membrane"/>
    <property type="evidence" value="ECO:0007669"/>
    <property type="project" value="UniProtKB-SubCell"/>
</dbReference>
<keyword evidence="4 6" id="KW-1133">Transmembrane helix</keyword>
<dbReference type="AlphaFoldDB" id="A0A1H9HUI8"/>
<keyword evidence="5 6" id="KW-0472">Membrane</keyword>
<feature type="transmembrane region" description="Helical" evidence="6">
    <location>
        <begin position="266"/>
        <end position="287"/>
    </location>
</feature>
<feature type="transmembrane region" description="Helical" evidence="6">
    <location>
        <begin position="235"/>
        <end position="254"/>
    </location>
</feature>
<organism evidence="7 8">
    <name type="scientific">Faunimonas pinastri</name>
    <dbReference type="NCBI Taxonomy" id="1855383"/>
    <lineage>
        <taxon>Bacteria</taxon>
        <taxon>Pseudomonadati</taxon>
        <taxon>Pseudomonadota</taxon>
        <taxon>Alphaproteobacteria</taxon>
        <taxon>Hyphomicrobiales</taxon>
        <taxon>Afifellaceae</taxon>
        <taxon>Faunimonas</taxon>
    </lineage>
</organism>
<feature type="transmembrane region" description="Helical" evidence="6">
    <location>
        <begin position="114"/>
        <end position="133"/>
    </location>
</feature>
<gene>
    <name evidence="7" type="ORF">SAMN05216548_106167</name>
</gene>
<dbReference type="PANTHER" id="PTHR30213:SF0">
    <property type="entry name" value="UPF0761 MEMBRANE PROTEIN YIHY"/>
    <property type="match status" value="1"/>
</dbReference>
<protein>
    <submittedName>
        <fullName evidence="7">Membrane protein</fullName>
    </submittedName>
</protein>
<evidence type="ECO:0000256" key="2">
    <source>
        <dbReference type="ARBA" id="ARBA00022475"/>
    </source>
</evidence>
<evidence type="ECO:0000256" key="6">
    <source>
        <dbReference type="SAM" id="Phobius"/>
    </source>
</evidence>
<keyword evidence="3 6" id="KW-0812">Transmembrane</keyword>
<evidence type="ECO:0000313" key="7">
    <source>
        <dbReference type="EMBL" id="SEQ65986.1"/>
    </source>
</evidence>
<evidence type="ECO:0000256" key="4">
    <source>
        <dbReference type="ARBA" id="ARBA00022989"/>
    </source>
</evidence>
<dbReference type="Pfam" id="PF03631">
    <property type="entry name" value="Virul_fac_BrkB"/>
    <property type="match status" value="1"/>
</dbReference>
<feature type="transmembrane region" description="Helical" evidence="6">
    <location>
        <begin position="50"/>
        <end position="73"/>
    </location>
</feature>
<dbReference type="Proteomes" id="UP000199647">
    <property type="component" value="Unassembled WGS sequence"/>
</dbReference>
<dbReference type="OrthoDB" id="7163777at2"/>
<evidence type="ECO:0000256" key="3">
    <source>
        <dbReference type="ARBA" id="ARBA00022692"/>
    </source>
</evidence>
<name>A0A1H9HUI8_9HYPH</name>
<evidence type="ECO:0000256" key="1">
    <source>
        <dbReference type="ARBA" id="ARBA00004651"/>
    </source>
</evidence>
<evidence type="ECO:0000313" key="8">
    <source>
        <dbReference type="Proteomes" id="UP000199647"/>
    </source>
</evidence>
<accession>A0A1H9HUI8</accession>
<dbReference type="PANTHER" id="PTHR30213">
    <property type="entry name" value="INNER MEMBRANE PROTEIN YHJD"/>
    <property type="match status" value="1"/>
</dbReference>
<proteinExistence type="predicted"/>
<reference evidence="7 8" key="1">
    <citation type="submission" date="2016-10" db="EMBL/GenBank/DDBJ databases">
        <authorList>
            <person name="de Groot N.N."/>
        </authorList>
    </citation>
    <scope>NUCLEOTIDE SEQUENCE [LARGE SCALE GENOMIC DNA]</scope>
    <source>
        <strain evidence="7 8">A52C2</strain>
    </source>
</reference>
<dbReference type="InterPro" id="IPR017039">
    <property type="entry name" value="Virul_fac_BrkB"/>
</dbReference>
<keyword evidence="2" id="KW-1003">Cell membrane</keyword>
<feature type="transmembrane region" description="Helical" evidence="6">
    <location>
        <begin position="154"/>
        <end position="183"/>
    </location>
</feature>
<dbReference type="EMBL" id="FOFG01000006">
    <property type="protein sequence ID" value="SEQ65986.1"/>
    <property type="molecule type" value="Genomic_DNA"/>
</dbReference>
<sequence length="309" mass="33968">MSTSDVQPDHRTGGRGLLRQAWRFIKPVWDVGYESYEGLNKHDGLMVASAIAYSLVFAIFPFLLFMVGLAAALGGADLADFLTREAFSAMPSYMAQSIEPQLKAVLATHQQGSFLTFGLLGTLLSITSGIESIRDGLNRAYGCQDRRNIFRKRLSSLLFVFGGIFFLIAISVLAIALPVWLAMVEPYFPHISIYSGLITVGRHLLLLVILGVMIASMHLFLTARERHLKQIAPGVVMTLALWWLAGQAFGIYLSRISNFSATYAGLAGTIALLFFLYILAVISLWGAEINRAIALHFGKKQDLCTDGRS</sequence>
<evidence type="ECO:0000256" key="5">
    <source>
        <dbReference type="ARBA" id="ARBA00023136"/>
    </source>
</evidence>
<keyword evidence="8" id="KW-1185">Reference proteome</keyword>
<dbReference type="RefSeq" id="WP_092496517.1">
    <property type="nucleotide sequence ID" value="NZ_FOFG01000006.1"/>
</dbReference>
<dbReference type="STRING" id="1855383.SAMN05216548_106167"/>
<comment type="subcellular location">
    <subcellularLocation>
        <location evidence="1">Cell membrane</location>
        <topology evidence="1">Multi-pass membrane protein</topology>
    </subcellularLocation>
</comment>
<dbReference type="PIRSF" id="PIRSF035875">
    <property type="entry name" value="RNase_BN"/>
    <property type="match status" value="1"/>
</dbReference>
<dbReference type="NCBIfam" id="TIGR00765">
    <property type="entry name" value="yihY_not_rbn"/>
    <property type="match status" value="1"/>
</dbReference>